<dbReference type="PANTHER" id="PTHR11918">
    <property type="entry name" value="RADICAL SAM PROTEINS"/>
    <property type="match status" value="1"/>
</dbReference>
<dbReference type="Pfam" id="PF04055">
    <property type="entry name" value="Radical_SAM"/>
    <property type="match status" value="1"/>
</dbReference>
<proteinExistence type="inferred from homology"/>
<evidence type="ECO:0000256" key="5">
    <source>
        <dbReference type="ARBA" id="ARBA00018810"/>
    </source>
</evidence>
<dbReference type="GO" id="GO:0051539">
    <property type="term" value="F:4 iron, 4 sulfur cluster binding"/>
    <property type="evidence" value="ECO:0007669"/>
    <property type="project" value="UniProtKB-KW"/>
</dbReference>
<dbReference type="GO" id="GO:0035598">
    <property type="term" value="F:tRNA (N(6)-L-threonylcarbamoyladenosine(37)-C(2))-methylthiotransferase activity"/>
    <property type="evidence" value="ECO:0007669"/>
    <property type="project" value="UniProtKB-EC"/>
</dbReference>
<dbReference type="GO" id="GO:0005783">
    <property type="term" value="C:endoplasmic reticulum"/>
    <property type="evidence" value="ECO:0007669"/>
    <property type="project" value="TreeGrafter"/>
</dbReference>
<accession>A0AAD5SPX8</accession>
<evidence type="ECO:0000256" key="13">
    <source>
        <dbReference type="ARBA" id="ARBA00031213"/>
    </source>
</evidence>
<dbReference type="NCBIfam" id="TIGR01578">
    <property type="entry name" value="MiaB-like-B"/>
    <property type="match status" value="1"/>
</dbReference>
<dbReference type="Gene3D" id="3.80.30.20">
    <property type="entry name" value="tm_1862 like domain"/>
    <property type="match status" value="1"/>
</dbReference>
<evidence type="ECO:0000259" key="17">
    <source>
        <dbReference type="PROSITE" id="PS50926"/>
    </source>
</evidence>
<comment type="cofactor">
    <cofactor evidence="1">
        <name>[4Fe-4S] cluster</name>
        <dbReference type="ChEBI" id="CHEBI:49883"/>
    </cofactor>
</comment>
<dbReference type="Pfam" id="PF00919">
    <property type="entry name" value="UPF0004"/>
    <property type="match status" value="1"/>
</dbReference>
<dbReference type="SMART" id="SM00729">
    <property type="entry name" value="Elp3"/>
    <property type="match status" value="1"/>
</dbReference>
<dbReference type="InterPro" id="IPR020612">
    <property type="entry name" value="Methylthiotransferase_CS"/>
</dbReference>
<dbReference type="InterPro" id="IPR058240">
    <property type="entry name" value="rSAM_sf"/>
</dbReference>
<evidence type="ECO:0000256" key="14">
    <source>
        <dbReference type="ARBA" id="ARBA00051661"/>
    </source>
</evidence>
<dbReference type="Pfam" id="PF01938">
    <property type="entry name" value="TRAM"/>
    <property type="match status" value="1"/>
</dbReference>
<dbReference type="FunFam" id="3.80.30.20:FF:000002">
    <property type="entry name" value="threonylcarbamoyladenosine tRNA methylthiotransferase isoform X2"/>
    <property type="match status" value="1"/>
</dbReference>
<dbReference type="InterPro" id="IPR006466">
    <property type="entry name" value="MiaB-like_arc_euk"/>
</dbReference>
<evidence type="ECO:0000256" key="15">
    <source>
        <dbReference type="SAM" id="MobiDB-lite"/>
    </source>
</evidence>
<evidence type="ECO:0000256" key="7">
    <source>
        <dbReference type="ARBA" id="ARBA00022679"/>
    </source>
</evidence>
<feature type="transmembrane region" description="Helical" evidence="16">
    <location>
        <begin position="638"/>
        <end position="659"/>
    </location>
</feature>
<feature type="non-terminal residue" evidence="20">
    <location>
        <position position="1"/>
    </location>
</feature>
<dbReference type="NCBIfam" id="TIGR00089">
    <property type="entry name" value="MiaB/RimO family radical SAM methylthiotransferase"/>
    <property type="match status" value="1"/>
</dbReference>
<evidence type="ECO:0000256" key="10">
    <source>
        <dbReference type="ARBA" id="ARBA00022723"/>
    </source>
</evidence>
<keyword evidence="12" id="KW-0411">Iron-sulfur</keyword>
<evidence type="ECO:0000256" key="3">
    <source>
        <dbReference type="ARBA" id="ARBA00008616"/>
    </source>
</evidence>
<comment type="catalytic activity">
    <reaction evidence="14">
        <text>N(6)-L-threonylcarbamoyladenosine(37) in tRNA + (sulfur carrier)-SH + AH2 + 2 S-adenosyl-L-methionine = 2-methylsulfanyl-N(6)-L-threonylcarbamoyladenosine(37) in tRNA + (sulfur carrier)-H + 5'-deoxyadenosine + L-methionine + A + S-adenosyl-L-homocysteine + 2 H(+)</text>
        <dbReference type="Rhea" id="RHEA:37075"/>
        <dbReference type="Rhea" id="RHEA-COMP:10163"/>
        <dbReference type="Rhea" id="RHEA-COMP:11092"/>
        <dbReference type="Rhea" id="RHEA-COMP:14737"/>
        <dbReference type="Rhea" id="RHEA-COMP:14739"/>
        <dbReference type="ChEBI" id="CHEBI:13193"/>
        <dbReference type="ChEBI" id="CHEBI:15378"/>
        <dbReference type="ChEBI" id="CHEBI:17319"/>
        <dbReference type="ChEBI" id="CHEBI:17499"/>
        <dbReference type="ChEBI" id="CHEBI:29917"/>
        <dbReference type="ChEBI" id="CHEBI:57844"/>
        <dbReference type="ChEBI" id="CHEBI:57856"/>
        <dbReference type="ChEBI" id="CHEBI:59789"/>
        <dbReference type="ChEBI" id="CHEBI:64428"/>
        <dbReference type="ChEBI" id="CHEBI:74418"/>
        <dbReference type="ChEBI" id="CHEBI:74420"/>
        <dbReference type="EC" id="2.8.4.5"/>
    </reaction>
</comment>
<feature type="domain" description="Radical SAM core" evidence="19">
    <location>
        <begin position="213"/>
        <end position="450"/>
    </location>
</feature>
<name>A0AAD5SPX8_9FUNG</name>
<dbReference type="AlphaFoldDB" id="A0AAD5SPX8"/>
<organism evidence="20 21">
    <name type="scientific">Physocladia obscura</name>
    <dbReference type="NCBI Taxonomy" id="109957"/>
    <lineage>
        <taxon>Eukaryota</taxon>
        <taxon>Fungi</taxon>
        <taxon>Fungi incertae sedis</taxon>
        <taxon>Chytridiomycota</taxon>
        <taxon>Chytridiomycota incertae sedis</taxon>
        <taxon>Chytridiomycetes</taxon>
        <taxon>Chytridiales</taxon>
        <taxon>Chytriomycetaceae</taxon>
        <taxon>Physocladia</taxon>
    </lineage>
</organism>
<evidence type="ECO:0000256" key="1">
    <source>
        <dbReference type="ARBA" id="ARBA00001966"/>
    </source>
</evidence>
<feature type="domain" description="TRAM" evidence="17">
    <location>
        <begin position="450"/>
        <end position="512"/>
    </location>
</feature>
<evidence type="ECO:0000256" key="2">
    <source>
        <dbReference type="ARBA" id="ARBA00002399"/>
    </source>
</evidence>
<sequence length="664" mass="72148">MVGERGTAGEHDDGAAGDTDTQPVDGSRAVDDAQESGDSASHFLPGRARVFVKTMGCSHNVSDGEYMAGLLKAHGYAVDFEDARKAAADVWLLNSCTVKGPSEAAFDGDVRRALALGKRVVVAGCVPASSASSATRASASQKRARGHVWDALSVVGVHQIDRVVEVVEETLKGNVMRLTKPKRVPLGQSHLADSPTKKWRKAGGANLDLPKVRRNPWVEIIPINTGCLNQCTYCKTKHARGDLGSYSPDEIWERCESVILEGVKEIWLTSEDTGAYGRDIGVSIVDLLWGIIAILEKYPKSGSMLRVGMTNPPYILEHLDEMVKILSHPRVFSFLHVPVQSGSNTVLDAMRRQYTVQDFTEIVTTLRENVSPAGCTVATDVICGFPTETDSDFEETMVLLRELQFNVLHISQFYSRPGTPAALMPRLSSEVVKSRSRAVSALFNAWLPYEGLVGVTVDALVTEISADGKFYVGHDKLYRQILVPMDEKYMGRWVHVEVVRTGKFFLEGKVLHVVGGNDNDDEEDEKNDFLVSAAGRQEDENGVKKTGKGVVVKRRTPKLVNVAGKMVKMTADKDIATNDSIISDGGKIPVVKDDNDDGTVLSVPESYKKQLAEAAGPIISMDATNNAATSVQKTATHYHSLFSTISVSLGVFVLLYGGVRAAKL</sequence>
<dbReference type="Proteomes" id="UP001211907">
    <property type="component" value="Unassembled WGS sequence"/>
</dbReference>
<dbReference type="InterPro" id="IPR005839">
    <property type="entry name" value="Methylthiotransferase"/>
</dbReference>
<dbReference type="SFLD" id="SFLDG01082">
    <property type="entry name" value="B12-binding_domain_containing"/>
    <property type="match status" value="1"/>
</dbReference>
<comment type="function">
    <text evidence="2">Catalyzes the methylthiolation of N6-threonylcarbamoyladenosine (t(6)A), leading to the formation of 2-methylthio-N6-threonylcarbamoyladenosine (ms(2)t(6)A) at position 37 in tRNAs that read codons beginning with adenine.</text>
</comment>
<evidence type="ECO:0000256" key="4">
    <source>
        <dbReference type="ARBA" id="ARBA00013273"/>
    </source>
</evidence>
<dbReference type="CDD" id="cd01335">
    <property type="entry name" value="Radical_SAM"/>
    <property type="match status" value="1"/>
</dbReference>
<evidence type="ECO:0000313" key="20">
    <source>
        <dbReference type="EMBL" id="KAJ3085416.1"/>
    </source>
</evidence>
<keyword evidence="8" id="KW-0949">S-adenosyl-L-methionine</keyword>
<evidence type="ECO:0000256" key="6">
    <source>
        <dbReference type="ARBA" id="ARBA00022485"/>
    </source>
</evidence>
<dbReference type="EMBL" id="JADGJH010004544">
    <property type="protein sequence ID" value="KAJ3085416.1"/>
    <property type="molecule type" value="Genomic_DNA"/>
</dbReference>
<evidence type="ECO:0000256" key="12">
    <source>
        <dbReference type="ARBA" id="ARBA00023014"/>
    </source>
</evidence>
<keyword evidence="10" id="KW-0479">Metal-binding</keyword>
<dbReference type="PANTHER" id="PTHR11918:SF45">
    <property type="entry name" value="THREONYLCARBAMOYLADENOSINE TRNA METHYLTHIOTRANSFERASE"/>
    <property type="match status" value="1"/>
</dbReference>
<keyword evidence="21" id="KW-1185">Reference proteome</keyword>
<feature type="domain" description="MTTase N-terminal" evidence="18">
    <location>
        <begin position="48"/>
        <end position="172"/>
    </location>
</feature>
<evidence type="ECO:0000256" key="16">
    <source>
        <dbReference type="SAM" id="Phobius"/>
    </source>
</evidence>
<dbReference type="SFLD" id="SFLDS00029">
    <property type="entry name" value="Radical_SAM"/>
    <property type="match status" value="1"/>
</dbReference>
<dbReference type="PROSITE" id="PS50926">
    <property type="entry name" value="TRAM"/>
    <property type="match status" value="1"/>
</dbReference>
<gene>
    <name evidence="20" type="ORF">HK100_009055</name>
</gene>
<dbReference type="InterPro" id="IPR007197">
    <property type="entry name" value="rSAM"/>
</dbReference>
<feature type="region of interest" description="Disordered" evidence="15">
    <location>
        <begin position="1"/>
        <end position="41"/>
    </location>
</feature>
<keyword evidence="6" id="KW-0004">4Fe-4S</keyword>
<keyword evidence="11" id="KW-0408">Iron</keyword>
<keyword evidence="7" id="KW-0808">Transferase</keyword>
<comment type="caution">
    <text evidence="20">The sequence shown here is derived from an EMBL/GenBank/DDBJ whole genome shotgun (WGS) entry which is preliminary data.</text>
</comment>
<dbReference type="InterPro" id="IPR038135">
    <property type="entry name" value="Methylthiotransferase_N_sf"/>
</dbReference>
<evidence type="ECO:0000256" key="9">
    <source>
        <dbReference type="ARBA" id="ARBA00022694"/>
    </source>
</evidence>
<dbReference type="PROSITE" id="PS51449">
    <property type="entry name" value="MTTASE_N"/>
    <property type="match status" value="1"/>
</dbReference>
<dbReference type="SUPFAM" id="SSF102114">
    <property type="entry name" value="Radical SAM enzymes"/>
    <property type="match status" value="1"/>
</dbReference>
<keyword evidence="16" id="KW-0812">Transmembrane</keyword>
<evidence type="ECO:0000259" key="19">
    <source>
        <dbReference type="PROSITE" id="PS51918"/>
    </source>
</evidence>
<evidence type="ECO:0000256" key="11">
    <source>
        <dbReference type="ARBA" id="ARBA00023004"/>
    </source>
</evidence>
<keyword evidence="9" id="KW-0819">tRNA processing</keyword>
<evidence type="ECO:0000313" key="21">
    <source>
        <dbReference type="Proteomes" id="UP001211907"/>
    </source>
</evidence>
<evidence type="ECO:0000259" key="18">
    <source>
        <dbReference type="PROSITE" id="PS51449"/>
    </source>
</evidence>
<protein>
    <recommendedName>
        <fullName evidence="5">Threonylcarbamoyladenosine tRNA methylthiotransferase</fullName>
        <ecNumber evidence="4">2.8.4.5</ecNumber>
    </recommendedName>
    <alternativeName>
        <fullName evidence="13">tRNA-t(6)A37 methylthiotransferase</fullName>
    </alternativeName>
</protein>
<dbReference type="GO" id="GO:0046872">
    <property type="term" value="F:metal ion binding"/>
    <property type="evidence" value="ECO:0007669"/>
    <property type="project" value="UniProtKB-KW"/>
</dbReference>
<dbReference type="InterPro" id="IPR023404">
    <property type="entry name" value="rSAM_horseshoe"/>
</dbReference>
<evidence type="ECO:0000256" key="8">
    <source>
        <dbReference type="ARBA" id="ARBA00022691"/>
    </source>
</evidence>
<dbReference type="Gene3D" id="3.40.50.12160">
    <property type="entry name" value="Methylthiotransferase, N-terminal domain"/>
    <property type="match status" value="1"/>
</dbReference>
<dbReference type="InterPro" id="IPR006638">
    <property type="entry name" value="Elp3/MiaA/NifB-like_rSAM"/>
</dbReference>
<dbReference type="PROSITE" id="PS01278">
    <property type="entry name" value="MTTASE_RADICAL"/>
    <property type="match status" value="1"/>
</dbReference>
<dbReference type="InterPro" id="IPR013848">
    <property type="entry name" value="Methylthiotransferase_N"/>
</dbReference>
<dbReference type="PROSITE" id="PS51918">
    <property type="entry name" value="RADICAL_SAM"/>
    <property type="match status" value="1"/>
</dbReference>
<comment type="similarity">
    <text evidence="3">Belongs to the methylthiotransferase family. CDKAL1 subfamily.</text>
</comment>
<keyword evidence="16" id="KW-1133">Transmembrane helix</keyword>
<keyword evidence="16" id="KW-0472">Membrane</keyword>
<reference evidence="20" key="1">
    <citation type="submission" date="2020-05" db="EMBL/GenBank/DDBJ databases">
        <title>Phylogenomic resolution of chytrid fungi.</title>
        <authorList>
            <person name="Stajich J.E."/>
            <person name="Amses K."/>
            <person name="Simmons R."/>
            <person name="Seto K."/>
            <person name="Myers J."/>
            <person name="Bonds A."/>
            <person name="Quandt C.A."/>
            <person name="Barry K."/>
            <person name="Liu P."/>
            <person name="Grigoriev I."/>
            <person name="Longcore J.E."/>
            <person name="James T.Y."/>
        </authorList>
    </citation>
    <scope>NUCLEOTIDE SEQUENCE</scope>
    <source>
        <strain evidence="20">JEL0513</strain>
    </source>
</reference>
<dbReference type="EC" id="2.8.4.5" evidence="4"/>
<dbReference type="InterPro" id="IPR002792">
    <property type="entry name" value="TRAM_dom"/>
</dbReference>